<comment type="caution">
    <text evidence="3">The sequence shown here is derived from an EMBL/GenBank/DDBJ whole genome shotgun (WGS) entry which is preliminary data.</text>
</comment>
<evidence type="ECO:0000259" key="2">
    <source>
        <dbReference type="Pfam" id="PF13635"/>
    </source>
</evidence>
<dbReference type="InterPro" id="IPR041682">
    <property type="entry name" value="AAA_14"/>
</dbReference>
<dbReference type="PANTHER" id="PTHR43566">
    <property type="entry name" value="CONSERVED PROTEIN"/>
    <property type="match status" value="1"/>
</dbReference>
<protein>
    <submittedName>
        <fullName evidence="3">ATP-binding protein</fullName>
    </submittedName>
</protein>
<gene>
    <name evidence="3" type="ORF">IAB59_05570</name>
</gene>
<name>A0A9D1GB43_9FIRM</name>
<reference evidence="3" key="1">
    <citation type="submission" date="2020-10" db="EMBL/GenBank/DDBJ databases">
        <authorList>
            <person name="Gilroy R."/>
        </authorList>
    </citation>
    <scope>NUCLEOTIDE SEQUENCE</scope>
    <source>
        <strain evidence="3">CHK195-26880</strain>
    </source>
</reference>
<proteinExistence type="predicted"/>
<sequence>MKYLPRIVDKEIDELMEIMGAILIEGCKWCGKSTTGLYHAKSVIEFQNPDRKQEYDNIRNTKPSLFLNGEKPRMFDEWQMYPVVWDSVRTDVDHTGLKGQYILTGSAKPSEGETMHTGTGRISRVLMRPMSLFESSESTGEVSFSDILAGKDISGVSKLSLEDIASIIVRGGWPASISIKSDAKYRIAKEYVKSLIHEEVRSVDGVERNTEKMQNVLRSLARNISTQVSNSTIEADIRNSFDDDISRPTLTDYLNTLEKLFVIEDVKATNLNLRSRYALRTKPKKFFVDPSIATAILDLKPMDLINDLNTFGFMFESLCIRDLKIYTESLGGDVTFYRDERGFEVDAILRMPSGKWGAIEIKLGAGYIDEAANNLLKFKEHVDIKKCGEPSFLLVLTGTNYSYKRDDGVYVVSIGTLKN</sequence>
<evidence type="ECO:0000313" key="3">
    <source>
        <dbReference type="EMBL" id="HIT37925.1"/>
    </source>
</evidence>
<dbReference type="PANTHER" id="PTHR43566:SF2">
    <property type="entry name" value="DUF4143 DOMAIN-CONTAINING PROTEIN"/>
    <property type="match status" value="1"/>
</dbReference>
<organism evidence="3 4">
    <name type="scientific">Candidatus Onthousia faecipullorum</name>
    <dbReference type="NCBI Taxonomy" id="2840887"/>
    <lineage>
        <taxon>Bacteria</taxon>
        <taxon>Bacillati</taxon>
        <taxon>Bacillota</taxon>
        <taxon>Bacilli</taxon>
        <taxon>Candidatus Onthousia</taxon>
    </lineage>
</organism>
<keyword evidence="3" id="KW-0547">Nucleotide-binding</keyword>
<dbReference type="GO" id="GO:0005524">
    <property type="term" value="F:ATP binding"/>
    <property type="evidence" value="ECO:0007669"/>
    <property type="project" value="UniProtKB-KW"/>
</dbReference>
<dbReference type="Proteomes" id="UP000886833">
    <property type="component" value="Unassembled WGS sequence"/>
</dbReference>
<dbReference type="EMBL" id="DVKQ01000070">
    <property type="protein sequence ID" value="HIT37925.1"/>
    <property type="molecule type" value="Genomic_DNA"/>
</dbReference>
<evidence type="ECO:0000259" key="1">
    <source>
        <dbReference type="Pfam" id="PF13173"/>
    </source>
</evidence>
<dbReference type="Pfam" id="PF13635">
    <property type="entry name" value="DUF4143"/>
    <property type="match status" value="1"/>
</dbReference>
<feature type="domain" description="DUF4143" evidence="2">
    <location>
        <begin position="199"/>
        <end position="363"/>
    </location>
</feature>
<keyword evidence="3" id="KW-0067">ATP-binding</keyword>
<accession>A0A9D1GB43</accession>
<evidence type="ECO:0000313" key="4">
    <source>
        <dbReference type="Proteomes" id="UP000886833"/>
    </source>
</evidence>
<dbReference type="InterPro" id="IPR025420">
    <property type="entry name" value="DUF4143"/>
</dbReference>
<reference evidence="3" key="2">
    <citation type="journal article" date="2021" name="PeerJ">
        <title>Extensive microbial diversity within the chicken gut microbiome revealed by metagenomics and culture.</title>
        <authorList>
            <person name="Gilroy R."/>
            <person name="Ravi A."/>
            <person name="Getino M."/>
            <person name="Pursley I."/>
            <person name="Horton D.L."/>
            <person name="Alikhan N.F."/>
            <person name="Baker D."/>
            <person name="Gharbi K."/>
            <person name="Hall N."/>
            <person name="Watson M."/>
            <person name="Adriaenssens E.M."/>
            <person name="Foster-Nyarko E."/>
            <person name="Jarju S."/>
            <person name="Secka A."/>
            <person name="Antonio M."/>
            <person name="Oren A."/>
            <person name="Chaudhuri R.R."/>
            <person name="La Ragione R."/>
            <person name="Hildebrand F."/>
            <person name="Pallen M.J."/>
        </authorList>
    </citation>
    <scope>NUCLEOTIDE SEQUENCE</scope>
    <source>
        <strain evidence="3">CHK195-26880</strain>
    </source>
</reference>
<feature type="domain" description="AAA" evidence="1">
    <location>
        <begin position="21"/>
        <end position="134"/>
    </location>
</feature>
<dbReference type="Pfam" id="PF13173">
    <property type="entry name" value="AAA_14"/>
    <property type="match status" value="1"/>
</dbReference>
<dbReference type="AlphaFoldDB" id="A0A9D1GB43"/>